<name>A0A4R3K8S0_9BACI</name>
<dbReference type="OrthoDB" id="2381339at2"/>
<evidence type="ECO:0000313" key="2">
    <source>
        <dbReference type="Proteomes" id="UP000295788"/>
    </source>
</evidence>
<organism evidence="1 2">
    <name type="scientific">Tepidibacillus fermentans</name>
    <dbReference type="NCBI Taxonomy" id="1281767"/>
    <lineage>
        <taxon>Bacteria</taxon>
        <taxon>Bacillati</taxon>
        <taxon>Bacillota</taxon>
        <taxon>Bacilli</taxon>
        <taxon>Bacillales</taxon>
        <taxon>Bacillaceae</taxon>
        <taxon>Tepidibacillus</taxon>
    </lineage>
</organism>
<accession>A0A4R3K8S0</accession>
<dbReference type="RefSeq" id="WP_132770191.1">
    <property type="nucleotide sequence ID" value="NZ_SMAB01000021.1"/>
</dbReference>
<dbReference type="AlphaFoldDB" id="A0A4R3K8S0"/>
<sequence>MSNFCCGASKIGGIGTIHQDGITINQVPILYCPVCHDVEIHPKVKENIDVVIKIAQSEGSKRVNFESYMKEIRDEHFFEDCSTVNRGDIHEVIQSQIDISLGLLSFARDIGDIEWQEQLKNRLSRLSQQRDLTTNK</sequence>
<reference evidence="1 2" key="1">
    <citation type="submission" date="2019-03" db="EMBL/GenBank/DDBJ databases">
        <title>Genomic Encyclopedia of Type Strains, Phase IV (KMG-IV): sequencing the most valuable type-strain genomes for metagenomic binning, comparative biology and taxonomic classification.</title>
        <authorList>
            <person name="Goeker M."/>
        </authorList>
    </citation>
    <scope>NUCLEOTIDE SEQUENCE [LARGE SCALE GENOMIC DNA]</scope>
    <source>
        <strain evidence="1 2">DSM 23802</strain>
    </source>
</reference>
<keyword evidence="2" id="KW-1185">Reference proteome</keyword>
<dbReference type="EMBL" id="SMAB01000021">
    <property type="protein sequence ID" value="TCS79406.1"/>
    <property type="molecule type" value="Genomic_DNA"/>
</dbReference>
<dbReference type="Proteomes" id="UP000295788">
    <property type="component" value="Unassembled WGS sequence"/>
</dbReference>
<proteinExistence type="predicted"/>
<gene>
    <name evidence="1" type="ORF">EDD72_12131</name>
</gene>
<protein>
    <recommendedName>
        <fullName evidence="3">YgiT-type zinc finger domain-containing protein</fullName>
    </recommendedName>
</protein>
<comment type="caution">
    <text evidence="1">The sequence shown here is derived from an EMBL/GenBank/DDBJ whole genome shotgun (WGS) entry which is preliminary data.</text>
</comment>
<evidence type="ECO:0008006" key="3">
    <source>
        <dbReference type="Google" id="ProtNLM"/>
    </source>
</evidence>
<evidence type="ECO:0000313" key="1">
    <source>
        <dbReference type="EMBL" id="TCS79406.1"/>
    </source>
</evidence>